<dbReference type="RefSeq" id="WP_284078270.1">
    <property type="nucleotide sequence ID" value="NZ_JAVLSM010000007.1"/>
</dbReference>
<evidence type="ECO:0000313" key="2">
    <source>
        <dbReference type="EMBL" id="MDT0337652.1"/>
    </source>
</evidence>
<name>A0AAE4K642_9BURK</name>
<sequence length="165" mass="17537">MFMIKSPAYEALTDLLGLFLKADVDGVVSQALYNTGISDAFDAALLDGLQAIGANGRQDIKFRYGTGIPQALEEQLEPEEPASQTHTDQTEASENGASAVIKMPRALVVVSGGVASSVHDEGVDLEVFDWDNYNADPQRGGGVPLRFADLALPFDIPLEKLSAAV</sequence>
<gene>
    <name evidence="2" type="ORF">RJN63_12480</name>
</gene>
<reference evidence="2" key="1">
    <citation type="submission" date="2023-02" db="EMBL/GenBank/DDBJ databases">
        <title>Description of Herbaspirillum huttiense subsp. nephrolepsisexaltata and Herbaspirillum huttiense subsp. lycopersicon.</title>
        <authorList>
            <person name="Poudel M."/>
            <person name="Sharma A."/>
            <person name="Goss E."/>
            <person name="Tapia J.H."/>
            <person name="Harmon C.M."/>
            <person name="Jones J.B."/>
        </authorList>
    </citation>
    <scope>NUCLEOTIDE SEQUENCE</scope>
    <source>
        <strain evidence="2">NC40101</strain>
    </source>
</reference>
<comment type="caution">
    <text evidence="2">The sequence shown here is derived from an EMBL/GenBank/DDBJ whole genome shotgun (WGS) entry which is preliminary data.</text>
</comment>
<protein>
    <submittedName>
        <fullName evidence="2">Uncharacterized protein</fullName>
    </submittedName>
</protein>
<feature type="compositionally biased region" description="Polar residues" evidence="1">
    <location>
        <begin position="83"/>
        <end position="96"/>
    </location>
</feature>
<feature type="region of interest" description="Disordered" evidence="1">
    <location>
        <begin position="75"/>
        <end position="96"/>
    </location>
</feature>
<dbReference type="AlphaFoldDB" id="A0AAE4K642"/>
<evidence type="ECO:0000256" key="1">
    <source>
        <dbReference type="SAM" id="MobiDB-lite"/>
    </source>
</evidence>
<dbReference type="EMBL" id="JAVRAA010000005">
    <property type="protein sequence ID" value="MDT0337652.1"/>
    <property type="molecule type" value="Genomic_DNA"/>
</dbReference>
<accession>A0AAE4K642</accession>
<organism evidence="2">
    <name type="scientific">Herbaspirillum huttiense subsp. nephrolepidis</name>
    <dbReference type="NCBI Taxonomy" id="3075126"/>
    <lineage>
        <taxon>Bacteria</taxon>
        <taxon>Pseudomonadati</taxon>
        <taxon>Pseudomonadota</taxon>
        <taxon>Betaproteobacteria</taxon>
        <taxon>Burkholderiales</taxon>
        <taxon>Oxalobacteraceae</taxon>
        <taxon>Herbaspirillum</taxon>
    </lineage>
</organism>
<proteinExistence type="predicted"/>